<name>A0ABY3CI56_9GAMM</name>
<proteinExistence type="predicted"/>
<dbReference type="EMBL" id="RYFG02000009">
    <property type="protein sequence ID" value="TRX02915.1"/>
    <property type="molecule type" value="Genomic_DNA"/>
</dbReference>
<dbReference type="RefSeq" id="WP_127028619.1">
    <property type="nucleotide sequence ID" value="NZ_RYFG02000009.1"/>
</dbReference>
<comment type="caution">
    <text evidence="2">The sequence shown here is derived from an EMBL/GenBank/DDBJ whole genome shotgun (WGS) entry which is preliminary data.</text>
</comment>
<evidence type="ECO:0008006" key="4">
    <source>
        <dbReference type="Google" id="ProtNLM"/>
    </source>
</evidence>
<organism evidence="2 3">
    <name type="scientific">Candidatus Methylobacter oryzae</name>
    <dbReference type="NCBI Taxonomy" id="2497749"/>
    <lineage>
        <taxon>Bacteria</taxon>
        <taxon>Pseudomonadati</taxon>
        <taxon>Pseudomonadota</taxon>
        <taxon>Gammaproteobacteria</taxon>
        <taxon>Methylococcales</taxon>
        <taxon>Methylococcaceae</taxon>
        <taxon>Methylobacter</taxon>
    </lineage>
</organism>
<dbReference type="Proteomes" id="UP000733744">
    <property type="component" value="Unassembled WGS sequence"/>
</dbReference>
<evidence type="ECO:0000256" key="1">
    <source>
        <dbReference type="SAM" id="MobiDB-lite"/>
    </source>
</evidence>
<evidence type="ECO:0000313" key="3">
    <source>
        <dbReference type="Proteomes" id="UP000733744"/>
    </source>
</evidence>
<accession>A0ABY3CI56</accession>
<keyword evidence="3" id="KW-1185">Reference proteome</keyword>
<evidence type="ECO:0000313" key="2">
    <source>
        <dbReference type="EMBL" id="TRX02915.1"/>
    </source>
</evidence>
<sequence>MTTNNKINSMEYPVAPWKIPSQVALMVGTGMIMSGCASVRTSDNMTDSTLANKLIQKLDERDKLISDLQHRVQQLESKTTASTPVNKPPNPPATVAQANPPEKTAGNQAQNQPPPAQKKPETTQKKGPSAAGSFDVDEDAAQRALERTLVQTGALLLPFGQAEIQPFVTYLRTEAKQPFLFANNNNLQVSNAAIRKNEFDMGANLLVGLPFDSQAELRIPYQVINQSVVTNNGSSSNESNHTVNSLGDIGVGLAKTVVHEKGWIPDLIARLTWDTASGHISSNNIAMGGGFNDFIASLTALKRQDPLAFTGRLSYQRSLKKNGIEPGDQIGLTVGATLAASPQTSLSIGLQQTYAQETKINNIKVQGSDNVSSVFTVGASSTIGHHLFFSVSGGIGLTQSAPDYFFNITIPFRFDVPYKVIGNKL</sequence>
<reference evidence="2 3" key="1">
    <citation type="journal article" date="2019" name="Antonie Van Leeuwenhoek">
        <title>Description of 'Ca. Methylobacter oryzae' KRF1, a novel species from the environmentally important Methylobacter clade 2.</title>
        <authorList>
            <person name="Khatri K."/>
            <person name="Mohite J.A."/>
            <person name="Pandit P.S."/>
            <person name="Bahulikar R."/>
            <person name="Rahalkar M.C."/>
        </authorList>
    </citation>
    <scope>NUCLEOTIDE SEQUENCE [LARGE SCALE GENOMIC DNA]</scope>
    <source>
        <strain evidence="2 3">KRF1</strain>
    </source>
</reference>
<protein>
    <recommendedName>
        <fullName evidence="4">Transporter</fullName>
    </recommendedName>
</protein>
<feature type="compositionally biased region" description="Polar residues" evidence="1">
    <location>
        <begin position="76"/>
        <end position="85"/>
    </location>
</feature>
<gene>
    <name evidence="2" type="ORF">EKO24_001120</name>
</gene>
<feature type="region of interest" description="Disordered" evidence="1">
    <location>
        <begin position="76"/>
        <end position="134"/>
    </location>
</feature>